<sequence length="570" mass="65673">MQLKSESELICLLGEKRYILSVILSFLNEVDGTCALITHKAWSKNILPIFHVPHHLLVQNGIEDDEWQRSNNGTNERRLRKQRHRFIPLPIQCPVVLLDRLNTTRLKKRIDYKAKTDYMDVVYPSSMSTDEIAWYEWTKARQDFATGMTKFDKNFFQNDAHLQLLRYRTSPYLFKNNVIPKGCSVPPKILGGATVLASYPRSGNTLLRTLLERTTSIITGSDTRPDRTLSKALSTLHSLVGEGITNQKQTPVIKTHFPERKGYMMYNASRVILLVRNPYDAIDSYWNMCCTNTHTESVVEEVYDKFREKFRDLAQAEMGTWSAFHKYWLERCNTTLQIDDESSNKPQILLIRFEDLVQNTQTTMEEVIHFMTEEDLTARQTSELHPFWKMRIRCALGIMDDKSSSKDLSSTEKNSSSSNNCIDTSKLGSYTPRSLTSSDKQSQQTKEKKPSSIGKSIGKGRYSDVDLQNMHTIAKNKGNLQHHEKGEVQILRLLGYDIKANKFPSNFANEEKEQSWDFIYAKPTSKEVSVVRVNQGPELRPTGSPYGRAMTRWRRSHTNEDTEPFPIKSK</sequence>
<feature type="compositionally biased region" description="Low complexity" evidence="2">
    <location>
        <begin position="451"/>
        <end position="460"/>
    </location>
</feature>
<dbReference type="Gene3D" id="3.40.50.300">
    <property type="entry name" value="P-loop containing nucleotide triphosphate hydrolases"/>
    <property type="match status" value="1"/>
</dbReference>
<evidence type="ECO:0000313" key="4">
    <source>
        <dbReference type="EMBL" id="GFH58031.1"/>
    </source>
</evidence>
<proteinExistence type="inferred from homology"/>
<evidence type="ECO:0000313" key="5">
    <source>
        <dbReference type="Proteomes" id="UP001054902"/>
    </source>
</evidence>
<dbReference type="PANTHER" id="PTHR45964:SF5">
    <property type="entry name" value="WSCD FAMILY MEMBER CG9164"/>
    <property type="match status" value="1"/>
</dbReference>
<dbReference type="Proteomes" id="UP001054902">
    <property type="component" value="Unassembled WGS sequence"/>
</dbReference>
<dbReference type="EMBL" id="BLLK01000060">
    <property type="protein sequence ID" value="GFH58031.1"/>
    <property type="molecule type" value="Genomic_DNA"/>
</dbReference>
<dbReference type="AlphaFoldDB" id="A0AAD3D541"/>
<dbReference type="InterPro" id="IPR000863">
    <property type="entry name" value="Sulfotransferase_dom"/>
</dbReference>
<name>A0AAD3D541_9STRA</name>
<accession>A0AAD3D541</accession>
<comment type="caution">
    <text evidence="4">The sequence shown here is derived from an EMBL/GenBank/DDBJ whole genome shotgun (WGS) entry which is preliminary data.</text>
</comment>
<evidence type="ECO:0000259" key="3">
    <source>
        <dbReference type="Pfam" id="PF00685"/>
    </source>
</evidence>
<evidence type="ECO:0000256" key="2">
    <source>
        <dbReference type="SAM" id="MobiDB-lite"/>
    </source>
</evidence>
<dbReference type="PANTHER" id="PTHR45964">
    <property type="entry name" value="WSCD FAMILY MEMBER CG9164"/>
    <property type="match status" value="1"/>
</dbReference>
<dbReference type="InterPro" id="IPR027417">
    <property type="entry name" value="P-loop_NTPase"/>
</dbReference>
<feature type="compositionally biased region" description="Polar residues" evidence="2">
    <location>
        <begin position="421"/>
        <end position="444"/>
    </location>
</feature>
<protein>
    <recommendedName>
        <fullName evidence="3">Sulfotransferase domain-containing protein</fullName>
    </recommendedName>
</protein>
<feature type="region of interest" description="Disordered" evidence="2">
    <location>
        <begin position="404"/>
        <end position="461"/>
    </location>
</feature>
<feature type="compositionally biased region" description="Low complexity" evidence="2">
    <location>
        <begin position="406"/>
        <end position="420"/>
    </location>
</feature>
<dbReference type="GO" id="GO:0008146">
    <property type="term" value="F:sulfotransferase activity"/>
    <property type="evidence" value="ECO:0007669"/>
    <property type="project" value="InterPro"/>
</dbReference>
<gene>
    <name evidence="4" type="ORF">CTEN210_14507</name>
</gene>
<feature type="domain" description="Sulfotransferase" evidence="3">
    <location>
        <begin position="194"/>
        <end position="373"/>
    </location>
</feature>
<reference evidence="4 5" key="1">
    <citation type="journal article" date="2021" name="Sci. Rep.">
        <title>The genome of the diatom Chaetoceros tenuissimus carries an ancient integrated fragment of an extant virus.</title>
        <authorList>
            <person name="Hongo Y."/>
            <person name="Kimura K."/>
            <person name="Takaki Y."/>
            <person name="Yoshida Y."/>
            <person name="Baba S."/>
            <person name="Kobayashi G."/>
            <person name="Nagasaki K."/>
            <person name="Hano T."/>
            <person name="Tomaru Y."/>
        </authorList>
    </citation>
    <scope>NUCLEOTIDE SEQUENCE [LARGE SCALE GENOMIC DNA]</scope>
    <source>
        <strain evidence="4 5">NIES-3715</strain>
    </source>
</reference>
<evidence type="ECO:0000256" key="1">
    <source>
        <dbReference type="ARBA" id="ARBA00010236"/>
    </source>
</evidence>
<keyword evidence="5" id="KW-1185">Reference proteome</keyword>
<dbReference type="InterPro" id="IPR051589">
    <property type="entry name" value="Sialate-O-sulfotransferase"/>
</dbReference>
<dbReference type="Pfam" id="PF00685">
    <property type="entry name" value="Sulfotransfer_1"/>
    <property type="match status" value="1"/>
</dbReference>
<organism evidence="4 5">
    <name type="scientific">Chaetoceros tenuissimus</name>
    <dbReference type="NCBI Taxonomy" id="426638"/>
    <lineage>
        <taxon>Eukaryota</taxon>
        <taxon>Sar</taxon>
        <taxon>Stramenopiles</taxon>
        <taxon>Ochrophyta</taxon>
        <taxon>Bacillariophyta</taxon>
        <taxon>Coscinodiscophyceae</taxon>
        <taxon>Chaetocerotophycidae</taxon>
        <taxon>Chaetocerotales</taxon>
        <taxon>Chaetocerotaceae</taxon>
        <taxon>Chaetoceros</taxon>
    </lineage>
</organism>
<feature type="region of interest" description="Disordered" evidence="2">
    <location>
        <begin position="535"/>
        <end position="570"/>
    </location>
</feature>
<comment type="similarity">
    <text evidence="1">Belongs to the WSCD family.</text>
</comment>
<dbReference type="SUPFAM" id="SSF52540">
    <property type="entry name" value="P-loop containing nucleoside triphosphate hydrolases"/>
    <property type="match status" value="1"/>
</dbReference>